<dbReference type="Proteomes" id="UP001595453">
    <property type="component" value="Unassembled WGS sequence"/>
</dbReference>
<dbReference type="InterPro" id="IPR017853">
    <property type="entry name" value="GH"/>
</dbReference>
<dbReference type="Pfam" id="PF00704">
    <property type="entry name" value="Glyco_hydro_18"/>
    <property type="match status" value="1"/>
</dbReference>
<dbReference type="CDD" id="cd02871">
    <property type="entry name" value="GH18_chitinase_D-like"/>
    <property type="match status" value="1"/>
</dbReference>
<dbReference type="InterPro" id="IPR050542">
    <property type="entry name" value="Glycosyl_Hydrlase18_Chitinase"/>
</dbReference>
<dbReference type="InterPro" id="IPR003610">
    <property type="entry name" value="CBM5/12"/>
</dbReference>
<evidence type="ECO:0000256" key="5">
    <source>
        <dbReference type="ARBA" id="ARBA00023295"/>
    </source>
</evidence>
<evidence type="ECO:0000313" key="9">
    <source>
        <dbReference type="EMBL" id="MFC3032635.1"/>
    </source>
</evidence>
<keyword evidence="4" id="KW-0119">Carbohydrate metabolism</keyword>
<dbReference type="SUPFAM" id="SSF51055">
    <property type="entry name" value="Carbohydrate binding domain"/>
    <property type="match status" value="1"/>
</dbReference>
<dbReference type="Pfam" id="PF17957">
    <property type="entry name" value="Big_7"/>
    <property type="match status" value="4"/>
</dbReference>
<keyword evidence="10" id="KW-1185">Reference proteome</keyword>
<evidence type="ECO:0000256" key="3">
    <source>
        <dbReference type="ARBA" id="ARBA00022801"/>
    </source>
</evidence>
<comment type="caution">
    <text evidence="9">The sequence shown here is derived from an EMBL/GenBank/DDBJ whole genome shotgun (WGS) entry which is preliminary data.</text>
</comment>
<dbReference type="RefSeq" id="WP_377123331.1">
    <property type="nucleotide sequence ID" value="NZ_JBHRSD010000014.1"/>
</dbReference>
<evidence type="ECO:0000256" key="4">
    <source>
        <dbReference type="ARBA" id="ARBA00023277"/>
    </source>
</evidence>
<dbReference type="PANTHER" id="PTHR45708">
    <property type="entry name" value="ENDOCHITINASE"/>
    <property type="match status" value="1"/>
</dbReference>
<feature type="domain" description="GH18" evidence="8">
    <location>
        <begin position="529"/>
        <end position="849"/>
    </location>
</feature>
<evidence type="ECO:0000256" key="2">
    <source>
        <dbReference type="ARBA" id="ARBA00012729"/>
    </source>
</evidence>
<dbReference type="PANTHER" id="PTHR45708:SF49">
    <property type="entry name" value="ENDOCHITINASE"/>
    <property type="match status" value="1"/>
</dbReference>
<proteinExistence type="inferred from homology"/>
<comment type="similarity">
    <text evidence="1">Belongs to the glycosyl hydrolase 18 family. Chitinase class II subfamily.</text>
</comment>
<dbReference type="SMART" id="SM00495">
    <property type="entry name" value="ChtBD3"/>
    <property type="match status" value="2"/>
</dbReference>
<keyword evidence="3 6" id="KW-0378">Hydrolase</keyword>
<organism evidence="9 10">
    <name type="scientific">Pseudoalteromonas fenneropenaei</name>
    <dbReference type="NCBI Taxonomy" id="1737459"/>
    <lineage>
        <taxon>Bacteria</taxon>
        <taxon>Pseudomonadati</taxon>
        <taxon>Pseudomonadota</taxon>
        <taxon>Gammaproteobacteria</taxon>
        <taxon>Alteromonadales</taxon>
        <taxon>Pseudoalteromonadaceae</taxon>
        <taxon>Pseudoalteromonas</taxon>
    </lineage>
</organism>
<evidence type="ECO:0000256" key="7">
    <source>
        <dbReference type="SAM" id="SignalP"/>
    </source>
</evidence>
<evidence type="ECO:0000313" key="10">
    <source>
        <dbReference type="Proteomes" id="UP001595453"/>
    </source>
</evidence>
<dbReference type="Gene3D" id="2.60.40.10">
    <property type="entry name" value="Immunoglobulins"/>
    <property type="match status" value="4"/>
</dbReference>
<protein>
    <recommendedName>
        <fullName evidence="2">chitinase</fullName>
        <ecNumber evidence="2">3.2.1.14</ecNumber>
    </recommendedName>
</protein>
<dbReference type="InterPro" id="IPR001579">
    <property type="entry name" value="Glyco_hydro_18_chit_AS"/>
</dbReference>
<dbReference type="PROSITE" id="PS51910">
    <property type="entry name" value="GH18_2"/>
    <property type="match status" value="1"/>
</dbReference>
<dbReference type="EMBL" id="JBHRSD010000014">
    <property type="protein sequence ID" value="MFC3032635.1"/>
    <property type="molecule type" value="Genomic_DNA"/>
</dbReference>
<dbReference type="Gene3D" id="2.10.10.20">
    <property type="entry name" value="Carbohydrate-binding module superfamily 5/12"/>
    <property type="match status" value="1"/>
</dbReference>
<feature type="chain" id="PRO_5047459851" description="chitinase" evidence="7">
    <location>
        <begin position="30"/>
        <end position="853"/>
    </location>
</feature>
<evidence type="ECO:0000256" key="1">
    <source>
        <dbReference type="ARBA" id="ARBA00009121"/>
    </source>
</evidence>
<dbReference type="SMART" id="SM00636">
    <property type="entry name" value="Glyco_18"/>
    <property type="match status" value="1"/>
</dbReference>
<dbReference type="EC" id="3.2.1.14" evidence="2"/>
<feature type="signal peptide" evidence="7">
    <location>
        <begin position="1"/>
        <end position="29"/>
    </location>
</feature>
<dbReference type="InterPro" id="IPR001223">
    <property type="entry name" value="Glyco_hydro18_cat"/>
</dbReference>
<dbReference type="Pfam" id="PF02839">
    <property type="entry name" value="CBM_5_12"/>
    <property type="match status" value="1"/>
</dbReference>
<dbReference type="PROSITE" id="PS01095">
    <property type="entry name" value="GH18_1"/>
    <property type="match status" value="1"/>
</dbReference>
<sequence>MTKRTSHSRRTFASVATLAALGIAQPVFAYDCTGLAAWQSNAVYTGGSKVTLENQAFEAKWWTQNQSPATNSDSYGVWKLLGNCSGNQAPTVAMTSPANNSVLAENDNAVLRANAADSDGTIASVAFFVDGQLLSTDTTSPFESNWVATLGQHQITATATDNSGASSTSTAVSVTVQAADGNIPPTISIQSPMSNAQLDLDTQVTLSVNAADSDGAVAQVTFWLGETLLATDTSAPYEHQWQAAPVGEHTLKAIVSDNQGATAMSTVNVKVVAKQSGGCAGLANYVAGQAYSAGQLVAHNNLKYRCDVAGWCSSNATWAYEPGVGQYWRDAWTEAGLCAAVPTVQFQSPAPDSTVLQGAATQISVSANDADGQISQLDVYANNTLLTSVAQSSTSFSWTPTTLGNVTLKALATDNEGNVGQTEQQLTVTDKALVTSLTAPTPGSRLVLGKAAQLQANATALAGQISEVRFYANGVLLGSDNAAPYQWTYTPAVVGNVTLNTVAKDTAGNEASSQGVAVEVVDAPLGKTHKLIGYWHNFVNPAGCPIPLSEMSPAWDVIDIAFAENDRNSTGTVHFTPFEKDIRSTCPAIDPVKFKADIKALQAQGKIFVLSLGGAEGTITLNTDSDEANFVSSLTAIVQEWGFDGLDIDLESGSNLVHGSQIQARLPRALKQIEQNLGGNMYLTMAPEHPYVHGGMIAYSGIWGAYIPLIDALRDTLDLLHVQLYNNGGLPNPYEAGSAPEGSVNMMVAHAKMLVEGFTLANGQQFAPLRDDQVAIGLPSGPKSANSGQAPTANIIAALDCLTKGTQCGTIVPAKQYSQFGGVMTWSINWDKYDGYNFSKPIGDKLTQMNQGQ</sequence>
<dbReference type="InterPro" id="IPR013783">
    <property type="entry name" value="Ig-like_fold"/>
</dbReference>
<gene>
    <name evidence="9" type="ORF">ACFOEE_08895</name>
</gene>
<keyword evidence="7" id="KW-0732">Signal</keyword>
<name>A0ABV7CJ23_9GAMM</name>
<dbReference type="InterPro" id="IPR011583">
    <property type="entry name" value="Chitinase_II/V-like_cat"/>
</dbReference>
<evidence type="ECO:0000259" key="8">
    <source>
        <dbReference type="PROSITE" id="PS51910"/>
    </source>
</evidence>
<dbReference type="Gene3D" id="3.20.20.80">
    <property type="entry name" value="Glycosidases"/>
    <property type="match status" value="1"/>
</dbReference>
<keyword evidence="5 6" id="KW-0326">Glycosidase</keyword>
<reference evidence="10" key="1">
    <citation type="journal article" date="2019" name="Int. J. Syst. Evol. Microbiol.">
        <title>The Global Catalogue of Microorganisms (GCM) 10K type strain sequencing project: providing services to taxonomists for standard genome sequencing and annotation.</title>
        <authorList>
            <consortium name="The Broad Institute Genomics Platform"/>
            <consortium name="The Broad Institute Genome Sequencing Center for Infectious Disease"/>
            <person name="Wu L."/>
            <person name="Ma J."/>
        </authorList>
    </citation>
    <scope>NUCLEOTIDE SEQUENCE [LARGE SCALE GENOMIC DNA]</scope>
    <source>
        <strain evidence="10">KCTC 42730</strain>
    </source>
</reference>
<dbReference type="SUPFAM" id="SSF51445">
    <property type="entry name" value="(Trans)glycosidases"/>
    <property type="match status" value="1"/>
</dbReference>
<dbReference type="InterPro" id="IPR036573">
    <property type="entry name" value="CBM_sf_5/12"/>
</dbReference>
<accession>A0ABV7CJ23</accession>
<dbReference type="CDD" id="cd12215">
    <property type="entry name" value="ChiC_BD"/>
    <property type="match status" value="1"/>
</dbReference>
<evidence type="ECO:0000256" key="6">
    <source>
        <dbReference type="RuleBase" id="RU000489"/>
    </source>
</evidence>